<sequence length="301" mass="35738">MDTILSKTNLYPIVLPTKNFKDRFNNPNSYNEMNPSMYIDEEGNVKILIRCVNYRKFKDRQFVVYDNKSNSMYYQITGKIEENENLELENYELKELVMEDKMQKYPTYWTGMEDIRFIDQNNILVTVPQFNQDGNASIFEATITDNFVHSFIDCEPNLTEKNWMPFMEHNGETKVIYSVSPFLIKTVREDTFTEINVSSEDELLLRGYHGSTNGLKYRDNVLLFLIHINNDQKTLHRWLLYDTVTTDIRLSEPFIFFRHSHIEFPLSLCRFEKRIFISLGVNDEKAFIIETNLNNINKLFV</sequence>
<name>A0A6C0JEI9_9ZZZZ</name>
<reference evidence="1" key="1">
    <citation type="journal article" date="2020" name="Nature">
        <title>Giant virus diversity and host interactions through global metagenomics.</title>
        <authorList>
            <person name="Schulz F."/>
            <person name="Roux S."/>
            <person name="Paez-Espino D."/>
            <person name="Jungbluth S."/>
            <person name="Walsh D.A."/>
            <person name="Denef V.J."/>
            <person name="McMahon K.D."/>
            <person name="Konstantinidis K.T."/>
            <person name="Eloe-Fadrosh E.A."/>
            <person name="Kyrpides N.C."/>
            <person name="Woyke T."/>
        </authorList>
    </citation>
    <scope>NUCLEOTIDE SEQUENCE</scope>
    <source>
        <strain evidence="1">GVMAG-M-3300027708-20</strain>
    </source>
</reference>
<dbReference type="AlphaFoldDB" id="A0A6C0JEI9"/>
<accession>A0A6C0JEI9</accession>
<proteinExistence type="predicted"/>
<protein>
    <recommendedName>
        <fullName evidence="2">Dipeptidylpeptidase IV N-terminal domain-containing protein</fullName>
    </recommendedName>
</protein>
<dbReference type="EMBL" id="MN740390">
    <property type="protein sequence ID" value="QHU04029.1"/>
    <property type="molecule type" value="Genomic_DNA"/>
</dbReference>
<evidence type="ECO:0008006" key="2">
    <source>
        <dbReference type="Google" id="ProtNLM"/>
    </source>
</evidence>
<organism evidence="1">
    <name type="scientific">viral metagenome</name>
    <dbReference type="NCBI Taxonomy" id="1070528"/>
    <lineage>
        <taxon>unclassified sequences</taxon>
        <taxon>metagenomes</taxon>
        <taxon>organismal metagenomes</taxon>
    </lineage>
</organism>
<evidence type="ECO:0000313" key="1">
    <source>
        <dbReference type="EMBL" id="QHU04029.1"/>
    </source>
</evidence>